<comment type="caution">
    <text evidence="1">The sequence shown here is derived from an EMBL/GenBank/DDBJ whole genome shotgun (WGS) entry which is preliminary data.</text>
</comment>
<dbReference type="Proteomes" id="UP001333818">
    <property type="component" value="Unassembled WGS sequence"/>
</dbReference>
<dbReference type="Pfam" id="PF14249">
    <property type="entry name" value="Tocopherol_cycl"/>
    <property type="match status" value="1"/>
</dbReference>
<gene>
    <name evidence="1" type="ORF">V2H45_22435</name>
</gene>
<dbReference type="SUPFAM" id="SSF159245">
    <property type="entry name" value="AttH-like"/>
    <property type="match status" value="1"/>
</dbReference>
<sequence length="334" mass="38144">MKQIPHSHYHWNRGVGRFFEGWYYRVTLPEIQQSFAFMYAIDDPQGHTPHSGGSVQVLGIDDKQIWRTFPNTKDFHADRDRLYLEHWNRRGEGYSASDLHNKGKISDPVHGECDWDYEMVSVDGWGNPKRPTATMGFYSYLSIFEPGWQILMARGLATGAIAWQGKTYEFANAPAYIEKNWGRSFPKKWFWIQCNAFPNHEDLSITVAGGIREHFGIATQVAMVGINHQGKFYNFMPENSEIHCKIQPWGDWQIEASSKNQQVEIIAKTEDLGTWIMVPSATGLQYLCRDTTKGSLQVTLKSQGQTIKATSQLAGLEVGGEPWSEPWEFKSAKL</sequence>
<name>A0AAW9Q954_9CYAN</name>
<dbReference type="RefSeq" id="WP_330485942.1">
    <property type="nucleotide sequence ID" value="NZ_JAZBJZ010000139.1"/>
</dbReference>
<dbReference type="GO" id="GO:0009976">
    <property type="term" value="F:tocopherol cyclase activity"/>
    <property type="evidence" value="ECO:0007669"/>
    <property type="project" value="InterPro"/>
</dbReference>
<dbReference type="InterPro" id="IPR025893">
    <property type="entry name" value="Tocopherol_cyclase"/>
</dbReference>
<accession>A0AAW9Q954</accession>
<organism evidence="1 2">
    <name type="scientific">Tumidithrix elongata BACA0141</name>
    <dbReference type="NCBI Taxonomy" id="2716417"/>
    <lineage>
        <taxon>Bacteria</taxon>
        <taxon>Bacillati</taxon>
        <taxon>Cyanobacteriota</taxon>
        <taxon>Cyanophyceae</taxon>
        <taxon>Pseudanabaenales</taxon>
        <taxon>Pseudanabaenaceae</taxon>
        <taxon>Tumidithrix</taxon>
        <taxon>Tumidithrix elongata</taxon>
    </lineage>
</organism>
<evidence type="ECO:0000313" key="1">
    <source>
        <dbReference type="EMBL" id="MEE3719506.1"/>
    </source>
</evidence>
<reference evidence="1" key="1">
    <citation type="submission" date="2024-01" db="EMBL/GenBank/DDBJ databases">
        <title>Bank of Algae and Cyanobacteria of the Azores (BACA) strain genomes.</title>
        <authorList>
            <person name="Luz R."/>
            <person name="Cordeiro R."/>
            <person name="Fonseca A."/>
            <person name="Goncalves V."/>
        </authorList>
    </citation>
    <scope>NUCLEOTIDE SEQUENCE</scope>
    <source>
        <strain evidence="1">BACA0141</strain>
    </source>
</reference>
<dbReference type="EMBL" id="JAZBJZ010000139">
    <property type="protein sequence ID" value="MEE3719506.1"/>
    <property type="molecule type" value="Genomic_DNA"/>
</dbReference>
<proteinExistence type="predicted"/>
<keyword evidence="2" id="KW-1185">Reference proteome</keyword>
<dbReference type="PANTHER" id="PTHR35309:SF4">
    <property type="entry name" value="TOCOPHEROL CYCLASE"/>
    <property type="match status" value="1"/>
</dbReference>
<evidence type="ECO:0000313" key="2">
    <source>
        <dbReference type="Proteomes" id="UP001333818"/>
    </source>
</evidence>
<protein>
    <submittedName>
        <fullName evidence="1">Tocopherol cyclase family protein</fullName>
    </submittedName>
</protein>
<dbReference type="AlphaFoldDB" id="A0AAW9Q954"/>
<dbReference type="PANTHER" id="PTHR35309">
    <property type="match status" value="1"/>
</dbReference>